<feature type="transmembrane region" description="Helical" evidence="9">
    <location>
        <begin position="150"/>
        <end position="169"/>
    </location>
</feature>
<keyword evidence="6 9" id="KW-0472">Membrane</keyword>
<keyword evidence="12" id="KW-1185">Reference proteome</keyword>
<evidence type="ECO:0000313" key="12">
    <source>
        <dbReference type="Proteomes" id="UP000235965"/>
    </source>
</evidence>
<feature type="non-terminal residue" evidence="11">
    <location>
        <position position="1"/>
    </location>
</feature>
<dbReference type="PRINTS" id="PR00237">
    <property type="entry name" value="GPCRRHODOPSN"/>
</dbReference>
<evidence type="ECO:0000256" key="8">
    <source>
        <dbReference type="ARBA" id="ARBA00023224"/>
    </source>
</evidence>
<keyword evidence="8" id="KW-0807">Transducer</keyword>
<dbReference type="Proteomes" id="UP000235965">
    <property type="component" value="Unassembled WGS sequence"/>
</dbReference>
<evidence type="ECO:0000256" key="1">
    <source>
        <dbReference type="ARBA" id="ARBA00004141"/>
    </source>
</evidence>
<dbReference type="GO" id="GO:0004930">
    <property type="term" value="F:G protein-coupled receptor activity"/>
    <property type="evidence" value="ECO:0007669"/>
    <property type="project" value="UniProtKB-KW"/>
</dbReference>
<comment type="similarity">
    <text evidence="2">Belongs to the G-protein coupled receptor 1 family.</text>
</comment>
<dbReference type="OrthoDB" id="2132067at2759"/>
<dbReference type="InParanoid" id="A0A2J7PWU3"/>
<dbReference type="EMBL" id="NEVH01020868">
    <property type="protein sequence ID" value="PNF20796.1"/>
    <property type="molecule type" value="Genomic_DNA"/>
</dbReference>
<proteinExistence type="inferred from homology"/>
<protein>
    <recommendedName>
        <fullName evidence="10">G-protein coupled receptors family 1 profile domain-containing protein</fullName>
    </recommendedName>
</protein>
<feature type="domain" description="G-protein coupled receptors family 1 profile" evidence="10">
    <location>
        <begin position="130"/>
        <end position="170"/>
    </location>
</feature>
<accession>A0A2J7PWU3</accession>
<evidence type="ECO:0000256" key="9">
    <source>
        <dbReference type="SAM" id="Phobius"/>
    </source>
</evidence>
<keyword evidence="7" id="KW-0675">Receptor</keyword>
<dbReference type="InterPro" id="IPR000276">
    <property type="entry name" value="GPCR_Rhodpsn"/>
</dbReference>
<evidence type="ECO:0000313" key="11">
    <source>
        <dbReference type="EMBL" id="PNF20796.1"/>
    </source>
</evidence>
<evidence type="ECO:0000256" key="7">
    <source>
        <dbReference type="ARBA" id="ARBA00023170"/>
    </source>
</evidence>
<organism evidence="11 12">
    <name type="scientific">Cryptotermes secundus</name>
    <dbReference type="NCBI Taxonomy" id="105785"/>
    <lineage>
        <taxon>Eukaryota</taxon>
        <taxon>Metazoa</taxon>
        <taxon>Ecdysozoa</taxon>
        <taxon>Arthropoda</taxon>
        <taxon>Hexapoda</taxon>
        <taxon>Insecta</taxon>
        <taxon>Pterygota</taxon>
        <taxon>Neoptera</taxon>
        <taxon>Polyneoptera</taxon>
        <taxon>Dictyoptera</taxon>
        <taxon>Blattodea</taxon>
        <taxon>Blattoidea</taxon>
        <taxon>Termitoidae</taxon>
        <taxon>Kalotermitidae</taxon>
        <taxon>Cryptotermitinae</taxon>
        <taxon>Cryptotermes</taxon>
    </lineage>
</organism>
<sequence length="170" mass="19438">VLLTLCDNIQFDPEYRNQGNAEYEQEQNNDPSYSIRGYFTNNHLNNEVMQFSNPSNSGEEDNEVEKQGEKLIYSNNSSYLSIKQNKSTSENESDADYEYDYDESHNIFNWSELIPTVVIYGVTLVFGIAGNSLIIFTICRYRRMKSTTNVFLASLASADLLLIIICIPVK</sequence>
<dbReference type="Pfam" id="PF00001">
    <property type="entry name" value="7tm_1"/>
    <property type="match status" value="1"/>
</dbReference>
<evidence type="ECO:0000256" key="5">
    <source>
        <dbReference type="ARBA" id="ARBA00023040"/>
    </source>
</evidence>
<dbReference type="PANTHER" id="PTHR24243:SF208">
    <property type="entry name" value="PYROKININ-1 RECEPTOR"/>
    <property type="match status" value="1"/>
</dbReference>
<dbReference type="PROSITE" id="PS50262">
    <property type="entry name" value="G_PROTEIN_RECEP_F1_2"/>
    <property type="match status" value="1"/>
</dbReference>
<dbReference type="GO" id="GO:0005886">
    <property type="term" value="C:plasma membrane"/>
    <property type="evidence" value="ECO:0007669"/>
    <property type="project" value="TreeGrafter"/>
</dbReference>
<dbReference type="STRING" id="105785.A0A2J7PWU3"/>
<keyword evidence="4 9" id="KW-1133">Transmembrane helix</keyword>
<feature type="transmembrane region" description="Helical" evidence="9">
    <location>
        <begin position="117"/>
        <end position="138"/>
    </location>
</feature>
<evidence type="ECO:0000256" key="4">
    <source>
        <dbReference type="ARBA" id="ARBA00022989"/>
    </source>
</evidence>
<dbReference type="AlphaFoldDB" id="A0A2J7PWU3"/>
<evidence type="ECO:0000256" key="6">
    <source>
        <dbReference type="ARBA" id="ARBA00023136"/>
    </source>
</evidence>
<evidence type="ECO:0000256" key="3">
    <source>
        <dbReference type="ARBA" id="ARBA00022692"/>
    </source>
</evidence>
<evidence type="ECO:0000256" key="2">
    <source>
        <dbReference type="ARBA" id="ARBA00010663"/>
    </source>
</evidence>
<keyword evidence="5" id="KW-0297">G-protein coupled receptor</keyword>
<reference evidence="11 12" key="1">
    <citation type="submission" date="2017-12" db="EMBL/GenBank/DDBJ databases">
        <title>Hemimetabolous genomes reveal molecular basis of termite eusociality.</title>
        <authorList>
            <person name="Harrison M.C."/>
            <person name="Jongepier E."/>
            <person name="Robertson H.M."/>
            <person name="Arning N."/>
            <person name="Bitard-Feildel T."/>
            <person name="Chao H."/>
            <person name="Childers C.P."/>
            <person name="Dinh H."/>
            <person name="Doddapaneni H."/>
            <person name="Dugan S."/>
            <person name="Gowin J."/>
            <person name="Greiner C."/>
            <person name="Han Y."/>
            <person name="Hu H."/>
            <person name="Hughes D.S.T."/>
            <person name="Huylmans A.-K."/>
            <person name="Kemena C."/>
            <person name="Kremer L.P.M."/>
            <person name="Lee S.L."/>
            <person name="Lopez-Ezquerra A."/>
            <person name="Mallet L."/>
            <person name="Monroy-Kuhn J.M."/>
            <person name="Moser A."/>
            <person name="Murali S.C."/>
            <person name="Muzny D.M."/>
            <person name="Otani S."/>
            <person name="Piulachs M.-D."/>
            <person name="Poelchau M."/>
            <person name="Qu J."/>
            <person name="Schaub F."/>
            <person name="Wada-Katsumata A."/>
            <person name="Worley K.C."/>
            <person name="Xie Q."/>
            <person name="Ylla G."/>
            <person name="Poulsen M."/>
            <person name="Gibbs R.A."/>
            <person name="Schal C."/>
            <person name="Richards S."/>
            <person name="Belles X."/>
            <person name="Korb J."/>
            <person name="Bornberg-Bauer E."/>
        </authorList>
    </citation>
    <scope>NUCLEOTIDE SEQUENCE [LARGE SCALE GENOMIC DNA]</scope>
    <source>
        <tissue evidence="11">Whole body</tissue>
    </source>
</reference>
<keyword evidence="3 9" id="KW-0812">Transmembrane</keyword>
<evidence type="ECO:0000259" key="10">
    <source>
        <dbReference type="PROSITE" id="PS50262"/>
    </source>
</evidence>
<dbReference type="Gene3D" id="1.20.1070.10">
    <property type="entry name" value="Rhodopsin 7-helix transmembrane proteins"/>
    <property type="match status" value="1"/>
</dbReference>
<feature type="non-terminal residue" evidence="11">
    <location>
        <position position="170"/>
    </location>
</feature>
<gene>
    <name evidence="11" type="ORF">B7P43_G13837</name>
</gene>
<comment type="subcellular location">
    <subcellularLocation>
        <location evidence="1">Membrane</location>
        <topology evidence="1">Multi-pass membrane protein</topology>
    </subcellularLocation>
</comment>
<dbReference type="InterPro" id="IPR017452">
    <property type="entry name" value="GPCR_Rhodpsn_7TM"/>
</dbReference>
<dbReference type="SUPFAM" id="SSF81321">
    <property type="entry name" value="Family A G protein-coupled receptor-like"/>
    <property type="match status" value="1"/>
</dbReference>
<dbReference type="PANTHER" id="PTHR24243">
    <property type="entry name" value="G-PROTEIN COUPLED RECEPTOR"/>
    <property type="match status" value="1"/>
</dbReference>
<comment type="caution">
    <text evidence="11">The sequence shown here is derived from an EMBL/GenBank/DDBJ whole genome shotgun (WGS) entry which is preliminary data.</text>
</comment>
<name>A0A2J7PWU3_9NEOP</name>